<dbReference type="Proteomes" id="UP000188604">
    <property type="component" value="Chromosome"/>
</dbReference>
<dbReference type="AlphaFoldDB" id="A0A1U9KP15"/>
<accession>A0A1U9KP15</accession>
<sequence length="136" mass="15272">MHVTQLYGGWWLDADIRIRDAEALQFIASQQAGNVLFLTDNGVVHNDFYGTVANSAIGADCLLSLYRNSYLHAGLFIAYKTGPGIFGRAVNRLAHRALGGIKPAQSIRIYDHHEFDRIIHQFDTPYKSQLPSWHTS</sequence>
<dbReference type="KEGG" id="nch:A0U93_06000"/>
<dbReference type="Gene3D" id="3.90.550.20">
    <property type="match status" value="1"/>
</dbReference>
<protein>
    <submittedName>
        <fullName evidence="1">Uncharacterized protein</fullName>
    </submittedName>
</protein>
<dbReference type="STRING" id="320497.A0U93_06000"/>
<reference evidence="1 2" key="1">
    <citation type="submission" date="2016-03" db="EMBL/GenBank/DDBJ databases">
        <title>Acetic acid bacteria sequencing.</title>
        <authorList>
            <person name="Brandt J."/>
            <person name="Jakob F."/>
            <person name="Vogel R.F."/>
        </authorList>
    </citation>
    <scope>NUCLEOTIDE SEQUENCE [LARGE SCALE GENOMIC DNA]</scope>
    <source>
        <strain evidence="1 2">NBRC 101099</strain>
    </source>
</reference>
<evidence type="ECO:0000313" key="1">
    <source>
        <dbReference type="EMBL" id="AQS87561.1"/>
    </source>
</evidence>
<name>A0A1U9KP15_9PROT</name>
<keyword evidence="2" id="KW-1185">Reference proteome</keyword>
<dbReference type="EMBL" id="CP014691">
    <property type="protein sequence ID" value="AQS87561.1"/>
    <property type="molecule type" value="Genomic_DNA"/>
</dbReference>
<proteinExistence type="predicted"/>
<gene>
    <name evidence="1" type="ORF">A0U93_06000</name>
</gene>
<dbReference type="RefSeq" id="WP_174807217.1">
    <property type="nucleotide sequence ID" value="NZ_BJXS01000002.1"/>
</dbReference>
<evidence type="ECO:0000313" key="2">
    <source>
        <dbReference type="Proteomes" id="UP000188604"/>
    </source>
</evidence>
<organism evidence="1 2">
    <name type="scientific">Neoasaia chiangmaiensis</name>
    <dbReference type="NCBI Taxonomy" id="320497"/>
    <lineage>
        <taxon>Bacteria</taxon>
        <taxon>Pseudomonadati</taxon>
        <taxon>Pseudomonadota</taxon>
        <taxon>Alphaproteobacteria</taxon>
        <taxon>Acetobacterales</taxon>
        <taxon>Acetobacteraceae</taxon>
        <taxon>Neoasaia</taxon>
    </lineage>
</organism>